<organism evidence="1">
    <name type="scientific">Anopheles braziliensis</name>
    <dbReference type="NCBI Taxonomy" id="58242"/>
    <lineage>
        <taxon>Eukaryota</taxon>
        <taxon>Metazoa</taxon>
        <taxon>Ecdysozoa</taxon>
        <taxon>Arthropoda</taxon>
        <taxon>Hexapoda</taxon>
        <taxon>Insecta</taxon>
        <taxon>Pterygota</taxon>
        <taxon>Neoptera</taxon>
        <taxon>Endopterygota</taxon>
        <taxon>Diptera</taxon>
        <taxon>Nematocera</taxon>
        <taxon>Culicoidea</taxon>
        <taxon>Culicidae</taxon>
        <taxon>Anophelinae</taxon>
        <taxon>Anopheles</taxon>
    </lineage>
</organism>
<dbReference type="AlphaFoldDB" id="A0A2M3ZPI2"/>
<reference evidence="1" key="1">
    <citation type="submission" date="2018-01" db="EMBL/GenBank/DDBJ databases">
        <title>An insight into the sialome of Amazonian anophelines.</title>
        <authorList>
            <person name="Ribeiro J.M."/>
            <person name="Scarpassa V."/>
            <person name="Calvo E."/>
        </authorList>
    </citation>
    <scope>NUCLEOTIDE SEQUENCE</scope>
    <source>
        <tissue evidence="1">Salivary glands</tissue>
    </source>
</reference>
<name>A0A2M3ZPI2_9DIPT</name>
<accession>A0A2M3ZPI2</accession>
<protein>
    <submittedName>
        <fullName evidence="1">Putative secreted peptide</fullName>
    </submittedName>
</protein>
<sequence>MLLKAHICLRSALVLSLSPVKGRPFAFLFRGFFFVFDFSCFPCSVETTCMMKSKSMSILTSDCYQNTQSR</sequence>
<evidence type="ECO:0000313" key="1">
    <source>
        <dbReference type="EMBL" id="MBW30415.1"/>
    </source>
</evidence>
<dbReference type="EMBL" id="GGFM01009664">
    <property type="protein sequence ID" value="MBW30415.1"/>
    <property type="molecule type" value="Transcribed_RNA"/>
</dbReference>
<proteinExistence type="predicted"/>